<keyword evidence="1" id="KW-0472">Membrane</keyword>
<gene>
    <name evidence="2" type="ORF">OGAPHI_004790</name>
</gene>
<comment type="caution">
    <text evidence="2">The sequence shown here is derived from an EMBL/GenBank/DDBJ whole genome shotgun (WGS) entry which is preliminary data.</text>
</comment>
<evidence type="ECO:0000313" key="3">
    <source>
        <dbReference type="Proteomes" id="UP000769157"/>
    </source>
</evidence>
<dbReference type="RefSeq" id="XP_046060356.1">
    <property type="nucleotide sequence ID" value="XM_046205906.1"/>
</dbReference>
<keyword evidence="3" id="KW-1185">Reference proteome</keyword>
<organism evidence="2 3">
    <name type="scientific">Ogataea philodendri</name>
    <dbReference type="NCBI Taxonomy" id="1378263"/>
    <lineage>
        <taxon>Eukaryota</taxon>
        <taxon>Fungi</taxon>
        <taxon>Dikarya</taxon>
        <taxon>Ascomycota</taxon>
        <taxon>Saccharomycotina</taxon>
        <taxon>Pichiomycetes</taxon>
        <taxon>Pichiales</taxon>
        <taxon>Pichiaceae</taxon>
        <taxon>Ogataea</taxon>
    </lineage>
</organism>
<dbReference type="AlphaFoldDB" id="A0A9P8P2Y5"/>
<sequence length="392" mass="41949">MVDGAMAVPLYVDRLSSLSLIGDPIDDSASPLPSIFLRRLIKLSVVNSSHSSPLSLLSSPFVSASSDAVSVVTVVKLVAPFSFMVADSIPGSGDSSMFSASDPSILSSSWLIFCFLAFSCSMLCISRSKYSPPNVLLLLRLSSPLAPTTCFVKSSPSIGNSTNASILSLKLFVFSNRFKWIVRMSGTDQISIFLVACRCFLQFGQYHRSFSPKISDFENNSKQLSRLMFFFLVCAICLLVSSISKFRMGSGLDHVSLPPMSSCSIPVKKISNDCGFHSQTRAFFSTRSGLTMSSISSSASTCISPLASSSKEANGGTSSTISPSPFSGPASELASLSPFFPGRASSIAFGFESGNKSGSPLKLLWVRGIQRQSSSSSSDAYLEYPYIPPAYR</sequence>
<keyword evidence="1" id="KW-0812">Transmembrane</keyword>
<dbReference type="EMBL" id="JAEUBE010000352">
    <property type="protein sequence ID" value="KAH3664076.1"/>
    <property type="molecule type" value="Genomic_DNA"/>
</dbReference>
<accession>A0A9P8P2Y5</accession>
<name>A0A9P8P2Y5_9ASCO</name>
<dbReference type="Proteomes" id="UP000769157">
    <property type="component" value="Unassembled WGS sequence"/>
</dbReference>
<feature type="transmembrane region" description="Helical" evidence="1">
    <location>
        <begin position="105"/>
        <end position="125"/>
    </location>
</feature>
<evidence type="ECO:0000256" key="1">
    <source>
        <dbReference type="SAM" id="Phobius"/>
    </source>
</evidence>
<keyword evidence="1" id="KW-1133">Transmembrane helix</keyword>
<proteinExistence type="predicted"/>
<feature type="transmembrane region" description="Helical" evidence="1">
    <location>
        <begin position="224"/>
        <end position="243"/>
    </location>
</feature>
<reference evidence="2" key="1">
    <citation type="journal article" date="2021" name="Open Biol.">
        <title>Shared evolutionary footprints suggest mitochondrial oxidative damage underlies multiple complex I losses in fungi.</title>
        <authorList>
            <person name="Schikora-Tamarit M.A."/>
            <person name="Marcet-Houben M."/>
            <person name="Nosek J."/>
            <person name="Gabaldon T."/>
        </authorList>
    </citation>
    <scope>NUCLEOTIDE SEQUENCE</scope>
    <source>
        <strain evidence="2">CBS6075</strain>
    </source>
</reference>
<evidence type="ECO:0000313" key="2">
    <source>
        <dbReference type="EMBL" id="KAH3664076.1"/>
    </source>
</evidence>
<protein>
    <submittedName>
        <fullName evidence="2">Uncharacterized protein</fullName>
    </submittedName>
</protein>
<reference evidence="2" key="2">
    <citation type="submission" date="2021-01" db="EMBL/GenBank/DDBJ databases">
        <authorList>
            <person name="Schikora-Tamarit M.A."/>
        </authorList>
    </citation>
    <scope>NUCLEOTIDE SEQUENCE</scope>
    <source>
        <strain evidence="2">CBS6075</strain>
    </source>
</reference>
<dbReference type="GeneID" id="70236755"/>